<feature type="compositionally biased region" description="Low complexity" evidence="2">
    <location>
        <begin position="269"/>
        <end position="289"/>
    </location>
</feature>
<feature type="region of interest" description="Disordered" evidence="2">
    <location>
        <begin position="154"/>
        <end position="178"/>
    </location>
</feature>
<dbReference type="Proteomes" id="UP001201980">
    <property type="component" value="Unassembled WGS sequence"/>
</dbReference>
<dbReference type="GO" id="GO:0000398">
    <property type="term" value="P:mRNA splicing, via spliceosome"/>
    <property type="evidence" value="ECO:0007669"/>
    <property type="project" value="TreeGrafter"/>
</dbReference>
<keyword evidence="6" id="KW-1185">Reference proteome</keyword>
<comment type="caution">
    <text evidence="5">The sequence shown here is derived from an EMBL/GenBank/DDBJ whole genome shotgun (WGS) entry which is preliminary data.</text>
</comment>
<dbReference type="AlphaFoldDB" id="A0AAD5RUD0"/>
<dbReference type="PANTHER" id="PTHR12072:SF5">
    <property type="entry name" value="CWF19-LIKE PROTEIN 2"/>
    <property type="match status" value="1"/>
</dbReference>
<accession>A0AAD5RUD0</accession>
<dbReference type="InterPro" id="IPR036265">
    <property type="entry name" value="HIT-like_sf"/>
</dbReference>
<feature type="compositionally biased region" description="Basic and acidic residues" evidence="2">
    <location>
        <begin position="250"/>
        <end position="268"/>
    </location>
</feature>
<feature type="domain" description="Cwf19-like protein C-terminal" evidence="3">
    <location>
        <begin position="572"/>
        <end position="679"/>
    </location>
</feature>
<reference evidence="5" key="1">
    <citation type="submission" date="2022-07" db="EMBL/GenBank/DDBJ databases">
        <title>Draft genome sequence of Zalerion maritima ATCC 34329, a (micro)plastics degrading marine fungus.</title>
        <authorList>
            <person name="Paco A."/>
            <person name="Goncalves M.F.M."/>
            <person name="Rocha-Santos T.A.P."/>
            <person name="Alves A."/>
        </authorList>
    </citation>
    <scope>NUCLEOTIDE SEQUENCE</scope>
    <source>
        <strain evidence="5">ATCC 34329</strain>
    </source>
</reference>
<feature type="region of interest" description="Disordered" evidence="2">
    <location>
        <begin position="250"/>
        <end position="293"/>
    </location>
</feature>
<evidence type="ECO:0000259" key="4">
    <source>
        <dbReference type="Pfam" id="PF04677"/>
    </source>
</evidence>
<protein>
    <submittedName>
        <fullName evidence="5">Cell cycle control protein</fullName>
    </submittedName>
</protein>
<feature type="compositionally biased region" description="Basic and acidic residues" evidence="2">
    <location>
        <begin position="42"/>
        <end position="56"/>
    </location>
</feature>
<name>A0AAD5RUD0_9PEZI</name>
<dbReference type="InterPro" id="IPR006767">
    <property type="entry name" value="Cwf19-like_C_dom-2"/>
</dbReference>
<feature type="domain" description="Cwf19-like C-terminal" evidence="4">
    <location>
        <begin position="439"/>
        <end position="563"/>
    </location>
</feature>
<dbReference type="GO" id="GO:0071014">
    <property type="term" value="C:post-mRNA release spliceosomal complex"/>
    <property type="evidence" value="ECO:0007669"/>
    <property type="project" value="TreeGrafter"/>
</dbReference>
<dbReference type="SUPFAM" id="SSF54197">
    <property type="entry name" value="HIT-like"/>
    <property type="match status" value="1"/>
</dbReference>
<dbReference type="Gene3D" id="3.30.428.10">
    <property type="entry name" value="HIT-like"/>
    <property type="match status" value="1"/>
</dbReference>
<evidence type="ECO:0000256" key="1">
    <source>
        <dbReference type="ARBA" id="ARBA00006795"/>
    </source>
</evidence>
<evidence type="ECO:0000313" key="5">
    <source>
        <dbReference type="EMBL" id="KAJ2898990.1"/>
    </source>
</evidence>
<dbReference type="PANTHER" id="PTHR12072">
    <property type="entry name" value="CWF19, CELL CYCLE CONTROL PROTEIN"/>
    <property type="match status" value="1"/>
</dbReference>
<sequence length="688" mass="79067">MASLEEFERQLAEEKKSHDREEERRHRKHRHREDRHHRHHDRSRERRHGDDGDDGKRRHHRRRDDDHEDDRRHRHKRRREHQDDDGPAGETSEAPAVSSASDGKETGEKLVRDSWMTAPSALDIDYVHRGEKRPPTPPPAPKLVVHERELNVGHHGNISKPAESKQEEHTVDYTFGDDGSSWRMMKLKAVYRTAEETGQTADLIAEERFGSLRAFDDAREEKIEVDRRRTYGKGYAGKDKPTGELYKERLAKEASRPPRRQHEPKSEPEPLLEAAPTTTTAPSTSSGPPDQNTLNKLKAQIMRAKLRKDPNLPQLEAQYEAAQKGHSTTISSTGDIVIGAMESRLLAGTRGEVQAVTNRRGRERGNVEENTDMSINDMVREERRTRNQAGGEGMCMAERIAKDGRFDNDLEYMDENAENLARRVHKSEINLKNMAVSEYQKVSRILDSCPLCHHEEKDPPSPIAPVVSLGMRTYLTLATEPEISDGTTMIVPLAHHKNLVECDDDEWEEMRNFMKSLTRLYHERGQEVIFYENAAHPHRHPHAALVAVPIPYELGATAPAFFKEAILTQDEEWSQHAKLIDTGKKAREGMGRMAFRRSLAKEMPYFHVWFDLDGGLGHVVEDEGRWPKGDLFAREVIGGMVDAMPDVIKRQGRWRKDGDREKERMERFRKAGWRKFDWTRVLAEGATQ</sequence>
<evidence type="ECO:0000259" key="3">
    <source>
        <dbReference type="Pfam" id="PF04676"/>
    </source>
</evidence>
<evidence type="ECO:0000313" key="6">
    <source>
        <dbReference type="Proteomes" id="UP001201980"/>
    </source>
</evidence>
<comment type="similarity">
    <text evidence="1">Belongs to the CWF19 family.</text>
</comment>
<feature type="compositionally biased region" description="Basic and acidic residues" evidence="2">
    <location>
        <begin position="1"/>
        <end position="24"/>
    </location>
</feature>
<feature type="compositionally biased region" description="Basic residues" evidence="2">
    <location>
        <begin position="25"/>
        <end position="41"/>
    </location>
</feature>
<dbReference type="InterPro" id="IPR040194">
    <property type="entry name" value="Cwf19-like"/>
</dbReference>
<dbReference type="Pfam" id="PF04676">
    <property type="entry name" value="CwfJ_C_2"/>
    <property type="match status" value="1"/>
</dbReference>
<feature type="region of interest" description="Disordered" evidence="2">
    <location>
        <begin position="1"/>
        <end position="119"/>
    </location>
</feature>
<evidence type="ECO:0000256" key="2">
    <source>
        <dbReference type="SAM" id="MobiDB-lite"/>
    </source>
</evidence>
<dbReference type="InterPro" id="IPR006768">
    <property type="entry name" value="Cwf19-like_C_dom-1"/>
</dbReference>
<dbReference type="EMBL" id="JAKWBI020000211">
    <property type="protein sequence ID" value="KAJ2898990.1"/>
    <property type="molecule type" value="Genomic_DNA"/>
</dbReference>
<feature type="compositionally biased region" description="Basic and acidic residues" evidence="2">
    <location>
        <begin position="102"/>
        <end position="112"/>
    </location>
</feature>
<dbReference type="Pfam" id="PF04677">
    <property type="entry name" value="CwfJ_C_1"/>
    <property type="match status" value="1"/>
</dbReference>
<proteinExistence type="inferred from homology"/>
<feature type="compositionally biased region" description="Basic and acidic residues" evidence="2">
    <location>
        <begin position="162"/>
        <end position="171"/>
    </location>
</feature>
<organism evidence="5 6">
    <name type="scientific">Zalerion maritima</name>
    <dbReference type="NCBI Taxonomy" id="339359"/>
    <lineage>
        <taxon>Eukaryota</taxon>
        <taxon>Fungi</taxon>
        <taxon>Dikarya</taxon>
        <taxon>Ascomycota</taxon>
        <taxon>Pezizomycotina</taxon>
        <taxon>Sordariomycetes</taxon>
        <taxon>Lulworthiomycetidae</taxon>
        <taxon>Lulworthiales</taxon>
        <taxon>Lulworthiaceae</taxon>
        <taxon>Zalerion</taxon>
    </lineage>
</organism>
<gene>
    <name evidence="5" type="ORF">MKZ38_003559</name>
</gene>